<dbReference type="Proteomes" id="UP000095672">
    <property type="component" value="Chromosome"/>
</dbReference>
<dbReference type="PATRIC" id="fig|1769779.3.peg.1115"/>
<evidence type="ECO:0000259" key="3">
    <source>
        <dbReference type="SMART" id="SM00382"/>
    </source>
</evidence>
<dbReference type="InterPro" id="IPR045006">
    <property type="entry name" value="CHLI-like"/>
</dbReference>
<dbReference type="GO" id="GO:0005524">
    <property type="term" value="F:ATP binding"/>
    <property type="evidence" value="ECO:0007669"/>
    <property type="project" value="InterPro"/>
</dbReference>
<dbReference type="EMBL" id="CP014143">
    <property type="protein sequence ID" value="AOS96558.1"/>
    <property type="molecule type" value="Genomic_DNA"/>
</dbReference>
<feature type="domain" description="AAA+ ATPase" evidence="3">
    <location>
        <begin position="209"/>
        <end position="385"/>
    </location>
</feature>
<dbReference type="InterPro" id="IPR004482">
    <property type="entry name" value="Mg_chelat-rel"/>
</dbReference>
<dbReference type="PANTHER" id="PTHR32039:SF7">
    <property type="entry name" value="COMPETENCE PROTEIN COMM"/>
    <property type="match status" value="1"/>
</dbReference>
<proteinExistence type="inferred from homology"/>
<dbReference type="Pfam" id="PF13541">
    <property type="entry name" value="ChlI"/>
    <property type="match status" value="1"/>
</dbReference>
<dbReference type="Gene3D" id="3.40.50.300">
    <property type="entry name" value="P-loop containing nucleotide triphosphate hydrolases"/>
    <property type="match status" value="1"/>
</dbReference>
<dbReference type="KEGG" id="micc:AUP74_01094"/>
<dbReference type="SUPFAM" id="SSF54211">
    <property type="entry name" value="Ribosomal protein S5 domain 2-like"/>
    <property type="match status" value="1"/>
</dbReference>
<reference evidence="5" key="1">
    <citation type="submission" date="2016-01" db="EMBL/GenBank/DDBJ databases">
        <title>Complete genome sequence of Microbulbifer sp. CCB-MM1, a halophile isolated from Matang Mangrove Forest, Perak.</title>
        <authorList>
            <person name="Moh T.H."/>
            <person name="Dinesh B."/>
            <person name="Lau N.-S."/>
            <person name="Go F."/>
            <person name="Alexander Chong S.-C."/>
        </authorList>
    </citation>
    <scope>NUCLEOTIDE SEQUENCE [LARGE SCALE GENOMIC DNA]</scope>
    <source>
        <strain evidence="5">CCB-MM1</strain>
    </source>
</reference>
<dbReference type="STRING" id="1769779.AUP74_01094"/>
<accession>A0A1C9W5Y7</accession>
<keyword evidence="5" id="KW-1185">Reference proteome</keyword>
<dbReference type="InterPro" id="IPR003593">
    <property type="entry name" value="AAA+_ATPase"/>
</dbReference>
<feature type="region of interest" description="Disordered" evidence="2">
    <location>
        <begin position="256"/>
        <end position="282"/>
    </location>
</feature>
<name>A0A1C9W5Y7_9GAMM</name>
<dbReference type="InterPro" id="IPR014721">
    <property type="entry name" value="Ribsml_uS5_D2-typ_fold_subgr"/>
</dbReference>
<dbReference type="CDD" id="cd00009">
    <property type="entry name" value="AAA"/>
    <property type="match status" value="1"/>
</dbReference>
<dbReference type="RefSeq" id="WP_069946682.1">
    <property type="nucleotide sequence ID" value="NZ_CP014143.1"/>
</dbReference>
<dbReference type="NCBIfam" id="NF007365">
    <property type="entry name" value="PRK09862.1"/>
    <property type="match status" value="1"/>
</dbReference>
<gene>
    <name evidence="4" type="primary">comM</name>
    <name evidence="4" type="ORF">AUP74_01094</name>
</gene>
<dbReference type="PANTHER" id="PTHR32039">
    <property type="entry name" value="MAGNESIUM-CHELATASE SUBUNIT CHLI"/>
    <property type="match status" value="1"/>
</dbReference>
<dbReference type="NCBIfam" id="TIGR00368">
    <property type="entry name" value="YifB family Mg chelatase-like AAA ATPase"/>
    <property type="match status" value="1"/>
</dbReference>
<dbReference type="InterPro" id="IPR025158">
    <property type="entry name" value="Mg_chelat-rel_C"/>
</dbReference>
<dbReference type="OrthoDB" id="9813147at2"/>
<organism evidence="4 5">
    <name type="scientific">Microbulbifer aggregans</name>
    <dbReference type="NCBI Taxonomy" id="1769779"/>
    <lineage>
        <taxon>Bacteria</taxon>
        <taxon>Pseudomonadati</taxon>
        <taxon>Pseudomonadota</taxon>
        <taxon>Gammaproteobacteria</taxon>
        <taxon>Cellvibrionales</taxon>
        <taxon>Microbulbiferaceae</taxon>
        <taxon>Microbulbifer</taxon>
    </lineage>
</organism>
<dbReference type="SUPFAM" id="SSF52540">
    <property type="entry name" value="P-loop containing nucleoside triphosphate hydrolases"/>
    <property type="match status" value="1"/>
</dbReference>
<comment type="similarity">
    <text evidence="1">Belongs to the Mg-chelatase subunits D/I family. ComM subfamily.</text>
</comment>
<dbReference type="InterPro" id="IPR027417">
    <property type="entry name" value="P-loop_NTPase"/>
</dbReference>
<dbReference type="Pfam" id="PF13335">
    <property type="entry name" value="Mg_chelatase_C"/>
    <property type="match status" value="1"/>
</dbReference>
<evidence type="ECO:0000256" key="1">
    <source>
        <dbReference type="ARBA" id="ARBA00006354"/>
    </source>
</evidence>
<dbReference type="InterPro" id="IPR000523">
    <property type="entry name" value="Mg_chelatse_chII-like_cat_dom"/>
</dbReference>
<evidence type="ECO:0000313" key="4">
    <source>
        <dbReference type="EMBL" id="AOS96558.1"/>
    </source>
</evidence>
<sequence length="498" mass="52970">MSLSVTFARAQVGVSAPLVTVETHLANGLPAFNIVGLPEAAVRESRDRVRSALINSHFEFPQRRITVNLAPADLPKEGGRYDLAIAIGILAASGQVPGDALETLEFIGELALTGALRPASGALPAAIACRDAGRTLIAPRECSDDVALANGGAQVADSLLEVCAQLHGRERLPLAQAAPASDNLHSYPDLTEVRGQLRARRALEVAAAGGHNLLFYGPPGTGKTMLASRLPGILPPLSREELIDVAAVYSSAGLPRQQQRPFRAPHHSASPTALVGGGSNPRPGEISLAHRGVLFLDEMPEFPRHALELLREPLENGEVRLSRARAQVTYPARFQLVGAMNPCPCGYLGESRCRCTPDQIDRYRNKLSGPLLDRIDMQVEVASMNAAELQEAPAGESSETVRARVLAARERQLTRQGVVNAQLAGSALEQHCALGKSEAAMLRNSVTQLGLSARSYHRVLRVARTLADLAGIANIGTAQVAEALAYRNLDRRPATVGA</sequence>
<dbReference type="Gene3D" id="3.30.230.10">
    <property type="match status" value="1"/>
</dbReference>
<dbReference type="Pfam" id="PF01078">
    <property type="entry name" value="Mg_chelatase"/>
    <property type="match status" value="1"/>
</dbReference>
<protein>
    <submittedName>
        <fullName evidence="4">Competence protein ComM</fullName>
    </submittedName>
</protein>
<evidence type="ECO:0000256" key="2">
    <source>
        <dbReference type="SAM" id="MobiDB-lite"/>
    </source>
</evidence>
<dbReference type="AlphaFoldDB" id="A0A1C9W5Y7"/>
<dbReference type="SMART" id="SM00382">
    <property type="entry name" value="AAA"/>
    <property type="match status" value="1"/>
</dbReference>
<dbReference type="InterPro" id="IPR020568">
    <property type="entry name" value="Ribosomal_Su5_D2-typ_SF"/>
</dbReference>
<evidence type="ECO:0000313" key="5">
    <source>
        <dbReference type="Proteomes" id="UP000095672"/>
    </source>
</evidence>